<dbReference type="PANTHER" id="PTHR11215:SF1">
    <property type="entry name" value="MYG1 EXONUCLEASE"/>
    <property type="match status" value="1"/>
</dbReference>
<dbReference type="InterPro" id="IPR003226">
    <property type="entry name" value="MYG1_exonuclease"/>
</dbReference>
<evidence type="ECO:0000313" key="3">
    <source>
        <dbReference type="RefSeq" id="XP_014666897.1"/>
    </source>
</evidence>
<name>A0ABM1E3X6_PRICU</name>
<gene>
    <name evidence="3" type="primary">LOC106808620</name>
</gene>
<sequence length="348" mass="39746">MSTPNVYKKQCLTMMIGTHNGTFHCDEVVACCLLRQLEEYRSAEIVRTRDQNLLEKCDIIVDVGGTFDASKKRFDHHQRSFSHTRNSLCPEKKWVTKLSSAGLIYHYFGARVIASLIGAHEDDDITGIIHDKIYENFIEEIDAIDNGINQSDGIKRYAIRSTLSSRVGYLNPMWNETNRDEQAGFDKAMELVREELLDRVLYYKDVWWPARELVEEALRNRMEVDSSGEIVCFARGGVPWKEHLFALEAKLGVDTGVKYVLYKDDSGRWRNQCVPLNNYTFENRLSLPEAWRGVRDEELSRVSGIPGCMFVHATGFCGGNSTYEGALAMVRKSLQMQSDKVAETSMQK</sequence>
<dbReference type="GeneID" id="106808620"/>
<keyword evidence="2" id="KW-1185">Reference proteome</keyword>
<protein>
    <submittedName>
        <fullName evidence="3">UPF0160 protein MYG1, mitochondrial-like</fullName>
    </submittedName>
</protein>
<evidence type="ECO:0000256" key="1">
    <source>
        <dbReference type="ARBA" id="ARBA00010105"/>
    </source>
</evidence>
<dbReference type="PANTHER" id="PTHR11215">
    <property type="entry name" value="METAL DEPENDENT HYDROLASE - RELATED"/>
    <property type="match status" value="1"/>
</dbReference>
<proteinExistence type="inferred from homology"/>
<comment type="similarity">
    <text evidence="1">Belongs to the MYG1 family.</text>
</comment>
<reference evidence="3" key="1">
    <citation type="submission" date="2025-08" db="UniProtKB">
        <authorList>
            <consortium name="RefSeq"/>
        </authorList>
    </citation>
    <scope>IDENTIFICATION</scope>
</reference>
<dbReference type="Proteomes" id="UP000695022">
    <property type="component" value="Unplaced"/>
</dbReference>
<dbReference type="Pfam" id="PF03690">
    <property type="entry name" value="MYG1_exonuc"/>
    <property type="match status" value="1"/>
</dbReference>
<organism evidence="2 3">
    <name type="scientific">Priapulus caudatus</name>
    <name type="common">Priapulid worm</name>
    <dbReference type="NCBI Taxonomy" id="37621"/>
    <lineage>
        <taxon>Eukaryota</taxon>
        <taxon>Metazoa</taxon>
        <taxon>Ecdysozoa</taxon>
        <taxon>Scalidophora</taxon>
        <taxon>Priapulida</taxon>
        <taxon>Priapulimorpha</taxon>
        <taxon>Priapulimorphida</taxon>
        <taxon>Priapulidae</taxon>
        <taxon>Priapulus</taxon>
    </lineage>
</organism>
<evidence type="ECO:0000313" key="2">
    <source>
        <dbReference type="Proteomes" id="UP000695022"/>
    </source>
</evidence>
<accession>A0ABM1E3X6</accession>
<dbReference type="RefSeq" id="XP_014666897.1">
    <property type="nucleotide sequence ID" value="XM_014811411.1"/>
</dbReference>